<evidence type="ECO:0000259" key="2">
    <source>
        <dbReference type="Pfam" id="PF01979"/>
    </source>
</evidence>
<dbReference type="Proteomes" id="UP000053328">
    <property type="component" value="Unassembled WGS sequence"/>
</dbReference>
<dbReference type="GeneID" id="27336984"/>
<dbReference type="AlphaFoldDB" id="A0A0D2B139"/>
<evidence type="ECO:0000313" key="3">
    <source>
        <dbReference type="EMBL" id="KIW12623.1"/>
    </source>
</evidence>
<dbReference type="RefSeq" id="XP_016232839.1">
    <property type="nucleotide sequence ID" value="XM_016384216.1"/>
</dbReference>
<keyword evidence="4" id="KW-1185">Reference proteome</keyword>
<protein>
    <recommendedName>
        <fullName evidence="2">Amidohydrolase-related domain-containing protein</fullName>
    </recommendedName>
</protein>
<dbReference type="InterPro" id="IPR011059">
    <property type="entry name" value="Metal-dep_hydrolase_composite"/>
</dbReference>
<dbReference type="HOGENOM" id="CLU_012358_2_1_1"/>
<dbReference type="InterPro" id="IPR032466">
    <property type="entry name" value="Metal_Hydrolase"/>
</dbReference>
<dbReference type="Gene3D" id="2.30.40.10">
    <property type="entry name" value="Urease, subunit C, domain 1"/>
    <property type="match status" value="1"/>
</dbReference>
<sequence length="500" mass="53674">MKNRSTLFIRATVVTVDAQNTIWLDGAVLVNGDRIAAIGKSADLLSQVPPNVDVVDVSGCIMLPGLINTHAHLTQSLLRGLAENVSLHSWLCDSIWPLEANYEGTDGYVAARLTIAEMLKGGTTCFLEAMLTHRSGFDNVVRAVEEMGVRACLAKLVKPETPGVLIDVRDRDVSCMSIESAVAAHKRYDGSYGGRLRVWVAAGTPRGSGEASHRAIGDSCAQHDISLTMHCAEAPADLGIYRDSYHCSPVEFCQRTNLIAGQGQSRKTVLAHMVNLDLEKDLPILQRYQQQQDPTSQEDVDKHVGLASRPSVSVAHNPSCNCKVASGIAPVPELLAAGINVSLGTDGAPCANTYDMIQEMRTAALIQRGSRNIASLMEAEQLIRMATIDGARALGLENDVGSLEVGKKADLVVLDTSSLQCCPFDPDQVPSGGVDPLTTVVYSCTAANVKTVLVDGQAVVNDGRLVVADETQIKDAARNVIRRIREKSSIAALKPQRKYK</sequence>
<accession>A0A0D2B139</accession>
<reference evidence="3 4" key="1">
    <citation type="submission" date="2015-01" db="EMBL/GenBank/DDBJ databases">
        <title>The Genome Sequence of Exophiala spinifera CBS89968.</title>
        <authorList>
            <consortium name="The Broad Institute Genomics Platform"/>
            <person name="Cuomo C."/>
            <person name="de Hoog S."/>
            <person name="Gorbushina A."/>
            <person name="Stielow B."/>
            <person name="Teixiera M."/>
            <person name="Abouelleil A."/>
            <person name="Chapman S.B."/>
            <person name="Priest M."/>
            <person name="Young S.K."/>
            <person name="Wortman J."/>
            <person name="Nusbaum C."/>
            <person name="Birren B."/>
        </authorList>
    </citation>
    <scope>NUCLEOTIDE SEQUENCE [LARGE SCALE GENOMIC DNA]</scope>
    <source>
        <strain evidence="3 4">CBS 89968</strain>
    </source>
</reference>
<evidence type="ECO:0000313" key="4">
    <source>
        <dbReference type="Proteomes" id="UP000053328"/>
    </source>
</evidence>
<organism evidence="3 4">
    <name type="scientific">Exophiala spinifera</name>
    <dbReference type="NCBI Taxonomy" id="91928"/>
    <lineage>
        <taxon>Eukaryota</taxon>
        <taxon>Fungi</taxon>
        <taxon>Dikarya</taxon>
        <taxon>Ascomycota</taxon>
        <taxon>Pezizomycotina</taxon>
        <taxon>Eurotiomycetes</taxon>
        <taxon>Chaetothyriomycetidae</taxon>
        <taxon>Chaetothyriales</taxon>
        <taxon>Herpotrichiellaceae</taxon>
        <taxon>Exophiala</taxon>
    </lineage>
</organism>
<dbReference type="CDD" id="cd01298">
    <property type="entry name" value="ATZ_TRZ_like"/>
    <property type="match status" value="1"/>
</dbReference>
<dbReference type="STRING" id="91928.A0A0D2B139"/>
<gene>
    <name evidence="3" type="ORF">PV08_09901</name>
</gene>
<keyword evidence="1" id="KW-0378">Hydrolase</keyword>
<dbReference type="SUPFAM" id="SSF51556">
    <property type="entry name" value="Metallo-dependent hydrolases"/>
    <property type="match status" value="1"/>
</dbReference>
<feature type="domain" description="Amidohydrolase-related" evidence="2">
    <location>
        <begin position="61"/>
        <end position="459"/>
    </location>
</feature>
<dbReference type="Gene3D" id="3.20.20.140">
    <property type="entry name" value="Metal-dependent hydrolases"/>
    <property type="match status" value="1"/>
</dbReference>
<dbReference type="PANTHER" id="PTHR43794">
    <property type="entry name" value="AMINOHYDROLASE SSNA-RELATED"/>
    <property type="match status" value="1"/>
</dbReference>
<dbReference type="Pfam" id="PF01979">
    <property type="entry name" value="Amidohydro_1"/>
    <property type="match status" value="1"/>
</dbReference>
<dbReference type="OrthoDB" id="194468at2759"/>
<proteinExistence type="predicted"/>
<dbReference type="InterPro" id="IPR006680">
    <property type="entry name" value="Amidohydro-rel"/>
</dbReference>
<dbReference type="PANTHER" id="PTHR43794:SF11">
    <property type="entry name" value="AMIDOHYDROLASE-RELATED DOMAIN-CONTAINING PROTEIN"/>
    <property type="match status" value="1"/>
</dbReference>
<evidence type="ECO:0000256" key="1">
    <source>
        <dbReference type="ARBA" id="ARBA00022801"/>
    </source>
</evidence>
<dbReference type="GO" id="GO:0016810">
    <property type="term" value="F:hydrolase activity, acting on carbon-nitrogen (but not peptide) bonds"/>
    <property type="evidence" value="ECO:0007669"/>
    <property type="project" value="InterPro"/>
</dbReference>
<dbReference type="VEuPathDB" id="FungiDB:PV08_09901"/>
<name>A0A0D2B139_9EURO</name>
<dbReference type="SUPFAM" id="SSF51338">
    <property type="entry name" value="Composite domain of metallo-dependent hydrolases"/>
    <property type="match status" value="1"/>
</dbReference>
<dbReference type="InterPro" id="IPR050287">
    <property type="entry name" value="MTA/SAH_deaminase"/>
</dbReference>
<dbReference type="EMBL" id="KN847498">
    <property type="protein sequence ID" value="KIW12623.1"/>
    <property type="molecule type" value="Genomic_DNA"/>
</dbReference>